<evidence type="ECO:0000259" key="5">
    <source>
        <dbReference type="PROSITE" id="PS50931"/>
    </source>
</evidence>
<protein>
    <submittedName>
        <fullName evidence="6">LysR family transcriptional regulator</fullName>
    </submittedName>
</protein>
<evidence type="ECO:0000313" key="7">
    <source>
        <dbReference type="Proteomes" id="UP000196536"/>
    </source>
</evidence>
<feature type="domain" description="HTH lysR-type" evidence="5">
    <location>
        <begin position="3"/>
        <end position="60"/>
    </location>
</feature>
<dbReference type="InterPro" id="IPR036390">
    <property type="entry name" value="WH_DNA-bd_sf"/>
</dbReference>
<proteinExistence type="inferred from homology"/>
<dbReference type="PANTHER" id="PTHR30126:SF2">
    <property type="entry name" value="HTH-TYPE TRANSCRIPTIONAL REGULATOR YJIE"/>
    <property type="match status" value="1"/>
</dbReference>
<evidence type="ECO:0000256" key="3">
    <source>
        <dbReference type="ARBA" id="ARBA00023125"/>
    </source>
</evidence>
<dbReference type="OrthoDB" id="6971749at2"/>
<dbReference type="CDD" id="cd05466">
    <property type="entry name" value="PBP2_LTTR_substrate"/>
    <property type="match status" value="1"/>
</dbReference>
<reference evidence="6 7" key="1">
    <citation type="submission" date="2017-05" db="EMBL/GenBank/DDBJ databases">
        <title>Acinetobacter populi ANC 5415 (= PBJ7), whole genome shotgun sequencing project.</title>
        <authorList>
            <person name="Nemec A."/>
            <person name="Radolfova-Krizova L."/>
        </authorList>
    </citation>
    <scope>NUCLEOTIDE SEQUENCE [LARGE SCALE GENOMIC DNA]</scope>
    <source>
        <strain evidence="6 7">PBJ7</strain>
    </source>
</reference>
<comment type="caution">
    <text evidence="6">The sequence shown here is derived from an EMBL/GenBank/DDBJ whole genome shotgun (WGS) entry which is preliminary data.</text>
</comment>
<dbReference type="Pfam" id="PF03466">
    <property type="entry name" value="LysR_substrate"/>
    <property type="match status" value="1"/>
</dbReference>
<dbReference type="PROSITE" id="PS50931">
    <property type="entry name" value="HTH_LYSR"/>
    <property type="match status" value="1"/>
</dbReference>
<dbReference type="GO" id="GO:0003700">
    <property type="term" value="F:DNA-binding transcription factor activity"/>
    <property type="evidence" value="ECO:0007669"/>
    <property type="project" value="InterPro"/>
</dbReference>
<sequence>MSLEIRWIEDLLTLEQVRSISKAAEQRCISQSAFTRRIQQLEQSLGFAILDRHSRYLEFTDAGQILLTTAKNIEHQLNETLALIHNMNKSNDITIRFAVVHSLSSAFFSNLIRLFPDTIHDFKTELMVANVDEGFRLLKEAACDFLICYSDQQKLKQINPNVLSFLKLGETEIVPVTLKNANGQNKYDIHQYFPLLTYSKHAYLHNLVDQLIVNRLNYRIAYETDNANNLKDFVLQGAGVAWLPKLTIKDELANNQVSIIEDDAFIIKQQIYIFRNKLSHEAHLKDMWNALK</sequence>
<keyword evidence="4" id="KW-0804">Transcription</keyword>
<dbReference type="InterPro" id="IPR036388">
    <property type="entry name" value="WH-like_DNA-bd_sf"/>
</dbReference>
<keyword evidence="3" id="KW-0238">DNA-binding</keyword>
<gene>
    <name evidence="6" type="ORF">CAP51_07850</name>
</gene>
<keyword evidence="7" id="KW-1185">Reference proteome</keyword>
<dbReference type="SUPFAM" id="SSF46785">
    <property type="entry name" value="Winged helix' DNA-binding domain"/>
    <property type="match status" value="1"/>
</dbReference>
<evidence type="ECO:0000256" key="1">
    <source>
        <dbReference type="ARBA" id="ARBA00009437"/>
    </source>
</evidence>
<dbReference type="Proteomes" id="UP000196536">
    <property type="component" value="Unassembled WGS sequence"/>
</dbReference>
<evidence type="ECO:0000256" key="4">
    <source>
        <dbReference type="ARBA" id="ARBA00023163"/>
    </source>
</evidence>
<dbReference type="GO" id="GO:0000976">
    <property type="term" value="F:transcription cis-regulatory region binding"/>
    <property type="evidence" value="ECO:0007669"/>
    <property type="project" value="TreeGrafter"/>
</dbReference>
<comment type="similarity">
    <text evidence="1">Belongs to the LysR transcriptional regulatory family.</text>
</comment>
<accession>A0A1Z9YZL6</accession>
<dbReference type="InterPro" id="IPR005119">
    <property type="entry name" value="LysR_subst-bd"/>
</dbReference>
<dbReference type="InterPro" id="IPR000847">
    <property type="entry name" value="LysR_HTH_N"/>
</dbReference>
<dbReference type="Gene3D" id="1.10.10.10">
    <property type="entry name" value="Winged helix-like DNA-binding domain superfamily/Winged helix DNA-binding domain"/>
    <property type="match status" value="1"/>
</dbReference>
<evidence type="ECO:0000313" key="6">
    <source>
        <dbReference type="EMBL" id="OUY07646.1"/>
    </source>
</evidence>
<organism evidence="6 7">
    <name type="scientific">Acinetobacter populi</name>
    <dbReference type="NCBI Taxonomy" id="1582270"/>
    <lineage>
        <taxon>Bacteria</taxon>
        <taxon>Pseudomonadati</taxon>
        <taxon>Pseudomonadota</taxon>
        <taxon>Gammaproteobacteria</taxon>
        <taxon>Moraxellales</taxon>
        <taxon>Moraxellaceae</taxon>
        <taxon>Acinetobacter</taxon>
    </lineage>
</organism>
<dbReference type="SUPFAM" id="SSF53850">
    <property type="entry name" value="Periplasmic binding protein-like II"/>
    <property type="match status" value="1"/>
</dbReference>
<dbReference type="Pfam" id="PF00126">
    <property type="entry name" value="HTH_1"/>
    <property type="match status" value="1"/>
</dbReference>
<dbReference type="EMBL" id="NEXX01000002">
    <property type="protein sequence ID" value="OUY07646.1"/>
    <property type="molecule type" value="Genomic_DNA"/>
</dbReference>
<dbReference type="RefSeq" id="WP_087620194.1">
    <property type="nucleotide sequence ID" value="NZ_JAKVJF010000009.1"/>
</dbReference>
<keyword evidence="2" id="KW-0805">Transcription regulation</keyword>
<dbReference type="PANTHER" id="PTHR30126">
    <property type="entry name" value="HTH-TYPE TRANSCRIPTIONAL REGULATOR"/>
    <property type="match status" value="1"/>
</dbReference>
<dbReference type="Gene3D" id="3.40.190.290">
    <property type="match status" value="1"/>
</dbReference>
<name>A0A1Z9YZL6_9GAMM</name>
<dbReference type="AlphaFoldDB" id="A0A1Z9YZL6"/>
<evidence type="ECO:0000256" key="2">
    <source>
        <dbReference type="ARBA" id="ARBA00023015"/>
    </source>
</evidence>